<keyword evidence="2" id="KW-1185">Reference proteome</keyword>
<evidence type="ECO:0000313" key="1">
    <source>
        <dbReference type="EMBL" id="TDZ16478.1"/>
    </source>
</evidence>
<accession>A0A484FF78</accession>
<organism evidence="1 2">
    <name type="scientific">Colletotrichum orbiculare (strain 104-T / ATCC 96160 / CBS 514.97 / LARS 414 / MAFF 240422)</name>
    <name type="common">Cucumber anthracnose fungus</name>
    <name type="synonym">Colletotrichum lagenarium</name>
    <dbReference type="NCBI Taxonomy" id="1213857"/>
    <lineage>
        <taxon>Eukaryota</taxon>
        <taxon>Fungi</taxon>
        <taxon>Dikarya</taxon>
        <taxon>Ascomycota</taxon>
        <taxon>Pezizomycotina</taxon>
        <taxon>Sordariomycetes</taxon>
        <taxon>Hypocreomycetidae</taxon>
        <taxon>Glomerellales</taxon>
        <taxon>Glomerellaceae</taxon>
        <taxon>Colletotrichum</taxon>
        <taxon>Colletotrichum orbiculare species complex</taxon>
    </lineage>
</organism>
<dbReference type="EMBL" id="AMCV02000035">
    <property type="protein sequence ID" value="TDZ16478.1"/>
    <property type="molecule type" value="Genomic_DNA"/>
</dbReference>
<dbReference type="AlphaFoldDB" id="A0A484FF78"/>
<dbReference type="Proteomes" id="UP000014480">
    <property type="component" value="Unassembled WGS sequence"/>
</dbReference>
<proteinExistence type="predicted"/>
<gene>
    <name evidence="1" type="ORF">Cob_v010755</name>
</gene>
<name>A0A484FF78_COLOR</name>
<protein>
    <submittedName>
        <fullName evidence="1">Uncharacterized protein</fullName>
    </submittedName>
</protein>
<comment type="caution">
    <text evidence="1">The sequence shown here is derived from an EMBL/GenBank/DDBJ whole genome shotgun (WGS) entry which is preliminary data.</text>
</comment>
<sequence length="156" mass="17177">MITKRREPCIVRLDTWSPSTFDIHIFTRVCLAQLCSGVSSKPLGSQSYAVSAYAIRISSLDCQALVLVAFNLLFPLVHPPGRTDFKSWLDYFNFSIPPPQTIPSSTRSESTTAKLNTNPPCVIQQSLEALVARVNTEDVDGVCFNPTAPSFLVIGR</sequence>
<evidence type="ECO:0000313" key="2">
    <source>
        <dbReference type="Proteomes" id="UP000014480"/>
    </source>
</evidence>
<reference evidence="2" key="2">
    <citation type="journal article" date="2019" name="Mol. Plant Microbe Interact.">
        <title>Genome sequence resources for four phytopathogenic fungi from the Colletotrichum orbiculare species complex.</title>
        <authorList>
            <person name="Gan P."/>
            <person name="Tsushima A."/>
            <person name="Narusaka M."/>
            <person name="Narusaka Y."/>
            <person name="Takano Y."/>
            <person name="Kubo Y."/>
            <person name="Shirasu K."/>
        </authorList>
    </citation>
    <scope>GENOME REANNOTATION</scope>
    <source>
        <strain evidence="2">104-T / ATCC 96160 / CBS 514.97 / LARS 414 / MAFF 240422</strain>
    </source>
</reference>
<reference evidence="2" key="1">
    <citation type="journal article" date="2013" name="New Phytol.">
        <title>Comparative genomic and transcriptomic analyses reveal the hemibiotrophic stage shift of Colletotrichum fungi.</title>
        <authorList>
            <person name="Gan P."/>
            <person name="Ikeda K."/>
            <person name="Irieda H."/>
            <person name="Narusaka M."/>
            <person name="O'Connell R.J."/>
            <person name="Narusaka Y."/>
            <person name="Takano Y."/>
            <person name="Kubo Y."/>
            <person name="Shirasu K."/>
        </authorList>
    </citation>
    <scope>NUCLEOTIDE SEQUENCE [LARGE SCALE GENOMIC DNA]</scope>
    <source>
        <strain evidence="2">104-T / ATCC 96160 / CBS 514.97 / LARS 414 / MAFF 240422</strain>
    </source>
</reference>